<comment type="caution">
    <text evidence="2">The sequence shown here is derived from an EMBL/GenBank/DDBJ whole genome shotgun (WGS) entry which is preliminary data.</text>
</comment>
<protein>
    <submittedName>
        <fullName evidence="2">Glycosyltransferase, group 2 family protein</fullName>
    </submittedName>
</protein>
<dbReference type="Proteomes" id="UP000034231">
    <property type="component" value="Unassembled WGS sequence"/>
</dbReference>
<reference evidence="2 3" key="1">
    <citation type="journal article" date="2015" name="Nature">
        <title>rRNA introns, odd ribosomes, and small enigmatic genomes across a large radiation of phyla.</title>
        <authorList>
            <person name="Brown C.T."/>
            <person name="Hug L.A."/>
            <person name="Thomas B.C."/>
            <person name="Sharon I."/>
            <person name="Castelle C.J."/>
            <person name="Singh A."/>
            <person name="Wilkins M.J."/>
            <person name="Williams K.H."/>
            <person name="Banfield J.F."/>
        </authorList>
    </citation>
    <scope>NUCLEOTIDE SEQUENCE [LARGE SCALE GENOMIC DNA]</scope>
</reference>
<dbReference type="PANTHER" id="PTHR43861">
    <property type="entry name" value="TRANS-ACONITATE 2-METHYLTRANSFERASE-RELATED"/>
    <property type="match status" value="1"/>
</dbReference>
<feature type="domain" description="Methyltransferase" evidence="1">
    <location>
        <begin position="40"/>
        <end position="157"/>
    </location>
</feature>
<dbReference type="AlphaFoldDB" id="A0A0G0I1R6"/>
<dbReference type="InterPro" id="IPR029063">
    <property type="entry name" value="SAM-dependent_MTases_sf"/>
</dbReference>
<dbReference type="CDD" id="cd02440">
    <property type="entry name" value="AdoMet_MTases"/>
    <property type="match status" value="1"/>
</dbReference>
<accession>A0A0G0I1R6</accession>
<dbReference type="Pfam" id="PF13847">
    <property type="entry name" value="Methyltransf_31"/>
    <property type="match status" value="1"/>
</dbReference>
<keyword evidence="2" id="KW-0808">Transferase</keyword>
<dbReference type="SUPFAM" id="SSF53335">
    <property type="entry name" value="S-adenosyl-L-methionine-dependent methyltransferases"/>
    <property type="match status" value="1"/>
</dbReference>
<dbReference type="PANTHER" id="PTHR43861:SF6">
    <property type="entry name" value="METHYLTRANSFERASE TYPE 11"/>
    <property type="match status" value="1"/>
</dbReference>
<organism evidence="2 3">
    <name type="scientific">Candidatus Shapirobacteria bacterium GW2011_GWE1_38_10</name>
    <dbReference type="NCBI Taxonomy" id="1618488"/>
    <lineage>
        <taxon>Bacteria</taxon>
        <taxon>Candidatus Shapironibacteriota</taxon>
    </lineage>
</organism>
<gene>
    <name evidence="2" type="ORF">US68_C0030G0004</name>
</gene>
<proteinExistence type="predicted"/>
<dbReference type="GO" id="GO:0016740">
    <property type="term" value="F:transferase activity"/>
    <property type="evidence" value="ECO:0007669"/>
    <property type="project" value="UniProtKB-KW"/>
</dbReference>
<dbReference type="Gene3D" id="3.40.50.150">
    <property type="entry name" value="Vaccinia Virus protein VP39"/>
    <property type="match status" value="1"/>
</dbReference>
<name>A0A0G0I1R6_9BACT</name>
<evidence type="ECO:0000313" key="3">
    <source>
        <dbReference type="Proteomes" id="UP000034231"/>
    </source>
</evidence>
<sequence>MKNKLTKLKFTGERLIPKLNEGSAFYYEHIIRYLLACQYTKGKTILDAGCGTGYGSYLISKHGLGKQIQAVDISPQTIIYAKENYGKSNIDFHVDDILNLKTIKDKTIDLAISFEVIEHISKQNKFLLQIKRVLKNKGLFIVSTPNVLTYPKGNKYHLKELGPNEFKQLLNKHFKNITILNQNFFLSQEINIPNNNKQKDINIKNNQNFFEQKQINLKQSKNLSNCEYIIALCSDKSIKNPIPVSISLENVDNFNLTEGIISLSKQFSELITQRNNIKVELDMIKSSKFFKLWPTYDRLKKLFN</sequence>
<evidence type="ECO:0000313" key="2">
    <source>
        <dbReference type="EMBL" id="KKQ48527.1"/>
    </source>
</evidence>
<evidence type="ECO:0000259" key="1">
    <source>
        <dbReference type="Pfam" id="PF13847"/>
    </source>
</evidence>
<dbReference type="InterPro" id="IPR025714">
    <property type="entry name" value="Methyltranfer_dom"/>
</dbReference>
<dbReference type="EMBL" id="LBTX01000030">
    <property type="protein sequence ID" value="KKQ48527.1"/>
    <property type="molecule type" value="Genomic_DNA"/>
</dbReference>